<evidence type="ECO:0000313" key="7">
    <source>
        <dbReference type="EMBL" id="QUI22430.1"/>
    </source>
</evidence>
<dbReference type="SUPFAM" id="SSF53807">
    <property type="entry name" value="Helical backbone' metal receptor"/>
    <property type="match status" value="1"/>
</dbReference>
<accession>A0A8J8MIT3</accession>
<dbReference type="GO" id="GO:0007155">
    <property type="term" value="P:cell adhesion"/>
    <property type="evidence" value="ECO:0007669"/>
    <property type="project" value="InterPro"/>
</dbReference>
<feature type="chain" id="PRO_5039171633" evidence="6">
    <location>
        <begin position="19"/>
        <end position="310"/>
    </location>
</feature>
<evidence type="ECO:0000256" key="5">
    <source>
        <dbReference type="RuleBase" id="RU003512"/>
    </source>
</evidence>
<dbReference type="PRINTS" id="PR00690">
    <property type="entry name" value="ADHESNFAMILY"/>
</dbReference>
<evidence type="ECO:0000256" key="1">
    <source>
        <dbReference type="ARBA" id="ARBA00004196"/>
    </source>
</evidence>
<feature type="signal peptide" evidence="6">
    <location>
        <begin position="1"/>
        <end position="18"/>
    </location>
</feature>
<keyword evidence="3" id="KW-0479">Metal-binding</keyword>
<dbReference type="KEGG" id="vpy:HZI73_09005"/>
<sequence length="310" mass="34130">MKKLIIGLVSLMLIVVMAGCSSNQKVKEEKDDTLNVVATTTMLKDLAIRIGGDKVNVVDLMGAGIDPHLYKASAGDVSKMQEADLIVYNGLHLEGKMGEIFENLQTRDKEVLAVGEALDETMLLSSSDFEGNQDPHIWFNVKLWMDVTRVLADKLIAIDEGNQTYYEDARDNYLKELENLDQYVTDRVNELEEDQRILITAHDAFNYFGDAYGFEVRGLQGISTSAEAGTQDVSQLADYITEKQIKAVFVESSVPVKNVEALKEAVASRGFEVAIGGELFSDSTGSAGTEEETFIGTMTHNINIIVDALK</sequence>
<dbReference type="AlphaFoldDB" id="A0A8J8MIT3"/>
<dbReference type="InterPro" id="IPR006128">
    <property type="entry name" value="Lipoprotein_PsaA-like"/>
</dbReference>
<dbReference type="RefSeq" id="WP_246552427.1">
    <property type="nucleotide sequence ID" value="NZ_CP058649.1"/>
</dbReference>
<comment type="similarity">
    <text evidence="5">Belongs to the bacterial solute-binding protein 9 family.</text>
</comment>
<keyword evidence="4 6" id="KW-0732">Signal</keyword>
<evidence type="ECO:0000256" key="3">
    <source>
        <dbReference type="ARBA" id="ARBA00022723"/>
    </source>
</evidence>
<dbReference type="PANTHER" id="PTHR42953:SF1">
    <property type="entry name" value="METAL-BINDING PROTEIN HI_0362-RELATED"/>
    <property type="match status" value="1"/>
</dbReference>
<dbReference type="Pfam" id="PF01297">
    <property type="entry name" value="ZnuA"/>
    <property type="match status" value="1"/>
</dbReference>
<dbReference type="PANTHER" id="PTHR42953">
    <property type="entry name" value="HIGH-AFFINITY ZINC UPTAKE SYSTEM PROTEIN ZNUA-RELATED"/>
    <property type="match status" value="1"/>
</dbReference>
<dbReference type="InterPro" id="IPR006129">
    <property type="entry name" value="AdhesinB"/>
</dbReference>
<keyword evidence="8" id="KW-1185">Reference proteome</keyword>
<dbReference type="GO" id="GO:0046872">
    <property type="term" value="F:metal ion binding"/>
    <property type="evidence" value="ECO:0007669"/>
    <property type="project" value="UniProtKB-KW"/>
</dbReference>
<dbReference type="GO" id="GO:0030313">
    <property type="term" value="C:cell envelope"/>
    <property type="evidence" value="ECO:0007669"/>
    <property type="project" value="UniProtKB-SubCell"/>
</dbReference>
<evidence type="ECO:0000313" key="8">
    <source>
        <dbReference type="Proteomes" id="UP000683246"/>
    </source>
</evidence>
<protein>
    <submittedName>
        <fullName evidence="7">Zinc ABC transporter substrate-binding protein</fullName>
    </submittedName>
</protein>
<dbReference type="Gene3D" id="3.40.50.1980">
    <property type="entry name" value="Nitrogenase molybdenum iron protein domain"/>
    <property type="match status" value="2"/>
</dbReference>
<organism evidence="7 8">
    <name type="scientific">Vallitalea pronyensis</name>
    <dbReference type="NCBI Taxonomy" id="1348613"/>
    <lineage>
        <taxon>Bacteria</taxon>
        <taxon>Bacillati</taxon>
        <taxon>Bacillota</taxon>
        <taxon>Clostridia</taxon>
        <taxon>Lachnospirales</taxon>
        <taxon>Vallitaleaceae</taxon>
        <taxon>Vallitalea</taxon>
    </lineage>
</organism>
<comment type="subcellular location">
    <subcellularLocation>
        <location evidence="1">Cell envelope</location>
    </subcellularLocation>
</comment>
<evidence type="ECO:0000256" key="6">
    <source>
        <dbReference type="SAM" id="SignalP"/>
    </source>
</evidence>
<name>A0A8J8MIT3_9FIRM</name>
<evidence type="ECO:0000256" key="2">
    <source>
        <dbReference type="ARBA" id="ARBA00022448"/>
    </source>
</evidence>
<dbReference type="Proteomes" id="UP000683246">
    <property type="component" value="Chromosome"/>
</dbReference>
<dbReference type="PRINTS" id="PR00691">
    <property type="entry name" value="ADHESINB"/>
</dbReference>
<dbReference type="InterPro" id="IPR006127">
    <property type="entry name" value="ZnuA-like"/>
</dbReference>
<evidence type="ECO:0000256" key="4">
    <source>
        <dbReference type="ARBA" id="ARBA00022729"/>
    </source>
</evidence>
<proteinExistence type="inferred from homology"/>
<gene>
    <name evidence="7" type="ORF">HZI73_09005</name>
</gene>
<dbReference type="InterPro" id="IPR050492">
    <property type="entry name" value="Bact_metal-bind_prot9"/>
</dbReference>
<dbReference type="PROSITE" id="PS51257">
    <property type="entry name" value="PROKAR_LIPOPROTEIN"/>
    <property type="match status" value="1"/>
</dbReference>
<keyword evidence="2 5" id="KW-0813">Transport</keyword>
<reference evidence="7" key="1">
    <citation type="submission" date="2020-07" db="EMBL/GenBank/DDBJ databases">
        <title>Vallitalea pronyensis genome.</title>
        <authorList>
            <person name="Postec A."/>
        </authorList>
    </citation>
    <scope>NUCLEOTIDE SEQUENCE</scope>
    <source>
        <strain evidence="7">FatNI3</strain>
    </source>
</reference>
<dbReference type="EMBL" id="CP058649">
    <property type="protein sequence ID" value="QUI22430.1"/>
    <property type="molecule type" value="Genomic_DNA"/>
</dbReference>
<dbReference type="GO" id="GO:0030001">
    <property type="term" value="P:metal ion transport"/>
    <property type="evidence" value="ECO:0007669"/>
    <property type="project" value="InterPro"/>
</dbReference>